<dbReference type="Pfam" id="PF25011">
    <property type="entry name" value="VSR_TRX"/>
    <property type="match status" value="1"/>
</dbReference>
<organism evidence="3 4">
    <name type="scientific">Solanum verrucosum</name>
    <dbReference type="NCBI Taxonomy" id="315347"/>
    <lineage>
        <taxon>Eukaryota</taxon>
        <taxon>Viridiplantae</taxon>
        <taxon>Streptophyta</taxon>
        <taxon>Embryophyta</taxon>
        <taxon>Tracheophyta</taxon>
        <taxon>Spermatophyta</taxon>
        <taxon>Magnoliopsida</taxon>
        <taxon>eudicotyledons</taxon>
        <taxon>Gunneridae</taxon>
        <taxon>Pentapetalae</taxon>
        <taxon>asterids</taxon>
        <taxon>lamiids</taxon>
        <taxon>Solanales</taxon>
        <taxon>Solanaceae</taxon>
        <taxon>Solanoideae</taxon>
        <taxon>Solaneae</taxon>
        <taxon>Solanum</taxon>
    </lineage>
</organism>
<keyword evidence="1" id="KW-0472">Membrane</keyword>
<evidence type="ECO:0000313" key="4">
    <source>
        <dbReference type="Proteomes" id="UP001234989"/>
    </source>
</evidence>
<accession>A0AAF0QTT6</accession>
<keyword evidence="1" id="KW-0812">Transmembrane</keyword>
<proteinExistence type="predicted"/>
<evidence type="ECO:0000256" key="1">
    <source>
        <dbReference type="SAM" id="Phobius"/>
    </source>
</evidence>
<dbReference type="AlphaFoldDB" id="A0AAF0QTT6"/>
<dbReference type="EMBL" id="CP133615">
    <property type="protein sequence ID" value="WMV26531.1"/>
    <property type="molecule type" value="Genomic_DNA"/>
</dbReference>
<feature type="domain" description="Vacuolar sorting receptor thioredoxin-like" evidence="2">
    <location>
        <begin position="255"/>
        <end position="304"/>
    </location>
</feature>
<protein>
    <recommendedName>
        <fullName evidence="2">Vacuolar sorting receptor thioredoxin-like domain-containing protein</fullName>
    </recommendedName>
</protein>
<sequence length="386" mass="44415">MRVSHKTPEFIQLNPIGQAPLLDTLVSHLICSFFREELKFPNHLIVQLLGSHLARVESAKRISKYDMLMKLVAVFEELVMIWCDNLQVTWFCSFSLDLIVHDIVIGVYVLYGWANHNRRFFNVLIAYDIVAAVAWALIAIDFTAHTCGNDSWTLSMIESELSLFSTEAKLVLPCMLALDLAWHSLEFGTRFNEESSAIMPPVGNSKSSLFPSDEFDFFLIIIEPITLGFFNVEIRPITCWIKCLRFQSADLDARVKYEFWANSDVECCSKCENQWAFFTHFKGAAQAIEQNHLPPYSIIWYFPKYASVFACQDTFWCSIREFPILLELIFVGDGNTQYCNTSGALCYRLNLRVYWKGPKDDMIYSTCIGDNKKGVIVTLWRWGMHA</sequence>
<evidence type="ECO:0000259" key="2">
    <source>
        <dbReference type="Pfam" id="PF25011"/>
    </source>
</evidence>
<gene>
    <name evidence="3" type="ORF">MTR67_019916</name>
</gene>
<keyword evidence="1" id="KW-1133">Transmembrane helix</keyword>
<dbReference type="InterPro" id="IPR056858">
    <property type="entry name" value="VSR_TRX"/>
</dbReference>
<dbReference type="Proteomes" id="UP001234989">
    <property type="component" value="Chromosome 4"/>
</dbReference>
<keyword evidence="4" id="KW-1185">Reference proteome</keyword>
<evidence type="ECO:0000313" key="3">
    <source>
        <dbReference type="EMBL" id="WMV26531.1"/>
    </source>
</evidence>
<feature type="transmembrane region" description="Helical" evidence="1">
    <location>
        <begin position="120"/>
        <end position="140"/>
    </location>
</feature>
<name>A0AAF0QTT6_SOLVR</name>
<reference evidence="3" key="1">
    <citation type="submission" date="2023-08" db="EMBL/GenBank/DDBJ databases">
        <title>A de novo genome assembly of Solanum verrucosum Schlechtendal, a Mexican diploid species geographically isolated from the other diploid A-genome species in potato relatives.</title>
        <authorList>
            <person name="Hosaka K."/>
        </authorList>
    </citation>
    <scope>NUCLEOTIDE SEQUENCE</scope>
    <source>
        <tissue evidence="3">Young leaves</tissue>
    </source>
</reference>